<dbReference type="Proteomes" id="UP000230233">
    <property type="component" value="Chromosome I"/>
</dbReference>
<feature type="compositionally biased region" description="Low complexity" evidence="2">
    <location>
        <begin position="159"/>
        <end position="171"/>
    </location>
</feature>
<dbReference type="OrthoDB" id="10473408at2759"/>
<protein>
    <submittedName>
        <fullName evidence="3">Uncharacterized protein</fullName>
    </submittedName>
</protein>
<name>A0A2G5VGB8_9PELO</name>
<evidence type="ECO:0000313" key="4">
    <source>
        <dbReference type="Proteomes" id="UP000230233"/>
    </source>
</evidence>
<comment type="caution">
    <text evidence="3">The sequence shown here is derived from an EMBL/GenBank/DDBJ whole genome shotgun (WGS) entry which is preliminary data.</text>
</comment>
<organism evidence="3 4">
    <name type="scientific">Caenorhabditis nigoni</name>
    <dbReference type="NCBI Taxonomy" id="1611254"/>
    <lineage>
        <taxon>Eukaryota</taxon>
        <taxon>Metazoa</taxon>
        <taxon>Ecdysozoa</taxon>
        <taxon>Nematoda</taxon>
        <taxon>Chromadorea</taxon>
        <taxon>Rhabditida</taxon>
        <taxon>Rhabditina</taxon>
        <taxon>Rhabditomorpha</taxon>
        <taxon>Rhabditoidea</taxon>
        <taxon>Rhabditidae</taxon>
        <taxon>Peloderinae</taxon>
        <taxon>Caenorhabditis</taxon>
    </lineage>
</organism>
<evidence type="ECO:0000256" key="1">
    <source>
        <dbReference type="SAM" id="Coils"/>
    </source>
</evidence>
<dbReference type="AlphaFoldDB" id="A0A2G5VGB8"/>
<keyword evidence="1" id="KW-0175">Coiled coil</keyword>
<keyword evidence="4" id="KW-1185">Reference proteome</keyword>
<evidence type="ECO:0000256" key="2">
    <source>
        <dbReference type="SAM" id="MobiDB-lite"/>
    </source>
</evidence>
<feature type="compositionally biased region" description="Acidic residues" evidence="2">
    <location>
        <begin position="58"/>
        <end position="70"/>
    </location>
</feature>
<accession>A0A2G5VGB8</accession>
<sequence>MSDFIPHWKSPPPPGDDSILRCDGVGGYERGDAIGKEGLGNALDGLIYGNGTEKMETSEDEIDSLPELSEDNFSGESPPQSSLSSLSMDQQGMRDVNTGTSPSGHQETLAKDAGLSIDPMVQYGNDTICQSGPITLGGVVMKRRDSDPPIQLPKRRTGSRLTSGSSSGSSLKGFRPRRTQMEMKSMTKEEKRELKKSQGRANFKNSLQKKKNKKASLEEHSKDLDVELRDGLESLKQLEDAYREKYPDFIARKNNVAHLIEKKNQGRREKLEKEVRKLETKLETIAKERTRKGTLKTSNASAKCRTNQKLEIALLELKVHQQETEIEQMDMIMDHLKEALGVKSMEGEDNQQLLTGFFQSPESISLQCHGDTNTGNYLNFNRNSEDVLNSVPVDYYQEIFDNRMNSTGIPLEEQSAGFHPCDDFSMNHEQYAATSVLQSVHHMDAMDHNFQNFAGFNFAESRTEPLEPDLQGQFNQPERIPNRDPDSPSMLERYVNTDKSPAQWVAEADIKSIGHPYGTHEVFNDCFWMEPSDTQVPSATTELPPISTIFTNSEQIRKARPGINFAGIGTKEFPRNRIETFGWNQPPGFPLNHTMVSTAGTSYPYSGATDQQYFASSSGMDCFAHHCIGNSAVMPTDGYSNTAESLAKITDNSVYSPDHFFGTGLDRMVNYPYGDYSTADFNGQGSTSDKYSDAGMGGL</sequence>
<feature type="compositionally biased region" description="Low complexity" evidence="2">
    <location>
        <begin position="77"/>
        <end position="87"/>
    </location>
</feature>
<feature type="coiled-coil region" evidence="1">
    <location>
        <begin position="261"/>
        <end position="288"/>
    </location>
</feature>
<feature type="region of interest" description="Disordered" evidence="2">
    <location>
        <begin position="1"/>
        <end position="107"/>
    </location>
</feature>
<gene>
    <name evidence="3" type="primary">Cnig_chr_I.g1565</name>
    <name evidence="3" type="ORF">B9Z55_001565</name>
</gene>
<evidence type="ECO:0000313" key="3">
    <source>
        <dbReference type="EMBL" id="PIC50808.1"/>
    </source>
</evidence>
<feature type="region of interest" description="Disordered" evidence="2">
    <location>
        <begin position="139"/>
        <end position="218"/>
    </location>
</feature>
<proteinExistence type="predicted"/>
<dbReference type="EMBL" id="PDUG01000001">
    <property type="protein sequence ID" value="PIC50808.1"/>
    <property type="molecule type" value="Genomic_DNA"/>
</dbReference>
<reference evidence="4" key="1">
    <citation type="submission" date="2017-10" db="EMBL/GenBank/DDBJ databases">
        <title>Rapid genome shrinkage in a self-fertile nematode reveals novel sperm competition proteins.</title>
        <authorList>
            <person name="Yin D."/>
            <person name="Schwarz E.M."/>
            <person name="Thomas C.G."/>
            <person name="Felde R.L."/>
            <person name="Korf I.F."/>
            <person name="Cutter A.D."/>
            <person name="Schartner C.M."/>
            <person name="Ralston E.J."/>
            <person name="Meyer B.J."/>
            <person name="Haag E.S."/>
        </authorList>
    </citation>
    <scope>NUCLEOTIDE SEQUENCE [LARGE SCALE GENOMIC DNA]</scope>
    <source>
        <strain evidence="4">JU1422</strain>
    </source>
</reference>
<feature type="compositionally biased region" description="Polar residues" evidence="2">
    <location>
        <begin position="97"/>
        <end position="106"/>
    </location>
</feature>
<feature type="compositionally biased region" description="Basic and acidic residues" evidence="2">
    <location>
        <begin position="179"/>
        <end position="196"/>
    </location>
</feature>